<gene>
    <name evidence="2" type="ORF">KS419_16040</name>
</gene>
<dbReference type="EMBL" id="JAHQCS010000131">
    <property type="protein sequence ID" value="MBU9713242.1"/>
    <property type="molecule type" value="Genomic_DNA"/>
</dbReference>
<organism evidence="2 3">
    <name type="scientific">Evansella tamaricis</name>
    <dbReference type="NCBI Taxonomy" id="2069301"/>
    <lineage>
        <taxon>Bacteria</taxon>
        <taxon>Bacillati</taxon>
        <taxon>Bacillota</taxon>
        <taxon>Bacilli</taxon>
        <taxon>Bacillales</taxon>
        <taxon>Bacillaceae</taxon>
        <taxon>Evansella</taxon>
    </lineage>
</organism>
<evidence type="ECO:0000313" key="3">
    <source>
        <dbReference type="Proteomes" id="UP000784880"/>
    </source>
</evidence>
<proteinExistence type="predicted"/>
<feature type="domain" description="DUF2249" evidence="1">
    <location>
        <begin position="2"/>
        <end position="67"/>
    </location>
</feature>
<dbReference type="Proteomes" id="UP000784880">
    <property type="component" value="Unassembled WGS sequence"/>
</dbReference>
<comment type="caution">
    <text evidence="2">The sequence shown here is derived from an EMBL/GenBank/DDBJ whole genome shotgun (WGS) entry which is preliminary data.</text>
</comment>
<dbReference type="Pfam" id="PF10006">
    <property type="entry name" value="DUF2249"/>
    <property type="match status" value="1"/>
</dbReference>
<reference evidence="2 3" key="1">
    <citation type="submission" date="2021-06" db="EMBL/GenBank/DDBJ databases">
        <title>Bacillus sp. RD4P76, an endophyte from a halophyte.</title>
        <authorList>
            <person name="Sun J.-Q."/>
        </authorList>
    </citation>
    <scope>NUCLEOTIDE SEQUENCE [LARGE SCALE GENOMIC DNA]</scope>
    <source>
        <strain evidence="2 3">CGMCC 1.15917</strain>
    </source>
</reference>
<name>A0ABS6JK98_9BACI</name>
<dbReference type="InterPro" id="IPR018720">
    <property type="entry name" value="DUF2249"/>
</dbReference>
<sequence length="73" mass="8632">MELDVREDNATRNDPFEKIMNAIHDLTLNGKLVLHTPFIPEPLLKVMKSKGFEYEIQEEKNNHYITTFILEEE</sequence>
<keyword evidence="3" id="KW-1185">Reference proteome</keyword>
<protein>
    <submittedName>
        <fullName evidence="2">DUF2249 domain-containing protein</fullName>
    </submittedName>
</protein>
<evidence type="ECO:0000313" key="2">
    <source>
        <dbReference type="EMBL" id="MBU9713242.1"/>
    </source>
</evidence>
<evidence type="ECO:0000259" key="1">
    <source>
        <dbReference type="Pfam" id="PF10006"/>
    </source>
</evidence>
<dbReference type="RefSeq" id="WP_217067493.1">
    <property type="nucleotide sequence ID" value="NZ_JAHQCS010000131.1"/>
</dbReference>
<accession>A0ABS6JK98</accession>